<comment type="subcellular location">
    <subcellularLocation>
        <location evidence="1">Cytoplasm</location>
    </subcellularLocation>
</comment>
<evidence type="ECO:0000259" key="14">
    <source>
        <dbReference type="Pfam" id="PF00696"/>
    </source>
</evidence>
<organism evidence="15 16">
    <name type="scientific">Candidatus Doudnabacteria bacterium RIFCSPHIGHO2_01_FULL_43_23</name>
    <dbReference type="NCBI Taxonomy" id="1817822"/>
    <lineage>
        <taxon>Bacteria</taxon>
        <taxon>Candidatus Doudnaibacteriota</taxon>
    </lineage>
</organism>
<gene>
    <name evidence="15" type="ORF">A2826_01710</name>
</gene>
<dbReference type="AlphaFoldDB" id="A0A1F5NRA7"/>
<comment type="caution">
    <text evidence="15">The sequence shown here is derived from an EMBL/GenBank/DDBJ whole genome shotgun (WGS) entry which is preliminary data.</text>
</comment>
<proteinExistence type="inferred from homology"/>
<evidence type="ECO:0000256" key="5">
    <source>
        <dbReference type="ARBA" id="ARBA00016403"/>
    </source>
</evidence>
<evidence type="ECO:0000313" key="15">
    <source>
        <dbReference type="EMBL" id="OGE80205.1"/>
    </source>
</evidence>
<evidence type="ECO:0000256" key="8">
    <source>
        <dbReference type="ARBA" id="ARBA00022741"/>
    </source>
</evidence>
<evidence type="ECO:0000313" key="16">
    <source>
        <dbReference type="Proteomes" id="UP000177912"/>
    </source>
</evidence>
<evidence type="ECO:0000256" key="6">
    <source>
        <dbReference type="ARBA" id="ARBA00022490"/>
    </source>
</evidence>
<evidence type="ECO:0000256" key="13">
    <source>
        <dbReference type="ARBA" id="ARBA00047767"/>
    </source>
</evidence>
<evidence type="ECO:0000256" key="10">
    <source>
        <dbReference type="ARBA" id="ARBA00022840"/>
    </source>
</evidence>
<dbReference type="UniPathway" id="UPA00159">
    <property type="reaction ID" value="UER00275"/>
</dbReference>
<dbReference type="Pfam" id="PF00696">
    <property type="entry name" value="AA_kinase"/>
    <property type="match status" value="1"/>
</dbReference>
<evidence type="ECO:0000256" key="1">
    <source>
        <dbReference type="ARBA" id="ARBA00004496"/>
    </source>
</evidence>
<dbReference type="GO" id="GO:0044210">
    <property type="term" value="P:'de novo' CTP biosynthetic process"/>
    <property type="evidence" value="ECO:0007669"/>
    <property type="project" value="UniProtKB-UniPathway"/>
</dbReference>
<protein>
    <recommendedName>
        <fullName evidence="5">Uridylate kinase</fullName>
        <ecNumber evidence="4">2.7.4.22</ecNumber>
    </recommendedName>
    <alternativeName>
        <fullName evidence="12">Uridine monophosphate kinase</fullName>
    </alternativeName>
</protein>
<feature type="domain" description="Aspartate/glutamate/uridylate kinase" evidence="14">
    <location>
        <begin position="3"/>
        <end position="203"/>
    </location>
</feature>
<comment type="catalytic activity">
    <reaction evidence="13">
        <text>UMP + ATP = UDP + ADP</text>
        <dbReference type="Rhea" id="RHEA:24400"/>
        <dbReference type="ChEBI" id="CHEBI:30616"/>
        <dbReference type="ChEBI" id="CHEBI:57865"/>
        <dbReference type="ChEBI" id="CHEBI:58223"/>
        <dbReference type="ChEBI" id="CHEBI:456216"/>
        <dbReference type="EC" id="2.7.4.22"/>
    </reaction>
</comment>
<sequence>MKKTVIISLGGSIVVPNNIDQKFLQKFVAFISKNLKTWRFIIVVGGGATNSRYNEVARKLGVKNYNDLDWIGIATTRLNAQLVRTVFGNKAESFVNSTPHKKLPWTKPIMIGAGFLPGSSSDLDAVVLAKTYGARKIINLTNTDYVYDSDPKKNKSAKPIRQISWEDYQKIIGSKWRPRLNSPFDPIASKIAEESKLEVVIANGRKLDNLGKILQGKKFVGTLIS</sequence>
<dbReference type="InterPro" id="IPR036393">
    <property type="entry name" value="AceGlu_kinase-like_sf"/>
</dbReference>
<keyword evidence="7" id="KW-0808">Transferase</keyword>
<reference evidence="15 16" key="1">
    <citation type="journal article" date="2016" name="Nat. Commun.">
        <title>Thousands of microbial genomes shed light on interconnected biogeochemical processes in an aquifer system.</title>
        <authorList>
            <person name="Anantharaman K."/>
            <person name="Brown C.T."/>
            <person name="Hug L.A."/>
            <person name="Sharon I."/>
            <person name="Castelle C.J."/>
            <person name="Probst A.J."/>
            <person name="Thomas B.C."/>
            <person name="Singh A."/>
            <person name="Wilkins M.J."/>
            <person name="Karaoz U."/>
            <person name="Brodie E.L."/>
            <person name="Williams K.H."/>
            <person name="Hubbard S.S."/>
            <person name="Banfield J.F."/>
        </authorList>
    </citation>
    <scope>NUCLEOTIDE SEQUENCE [LARGE SCALE GENOMIC DNA]</scope>
</reference>
<comment type="pathway">
    <text evidence="2">Pyrimidine metabolism; CTP biosynthesis via de novo pathway; UDP from UMP (UMPK route): step 1/1.</text>
</comment>
<evidence type="ECO:0000256" key="9">
    <source>
        <dbReference type="ARBA" id="ARBA00022777"/>
    </source>
</evidence>
<keyword evidence="6" id="KW-0963">Cytoplasm</keyword>
<dbReference type="GO" id="GO:0033862">
    <property type="term" value="F:UMP kinase activity"/>
    <property type="evidence" value="ECO:0007669"/>
    <property type="project" value="UniProtKB-EC"/>
</dbReference>
<evidence type="ECO:0000256" key="2">
    <source>
        <dbReference type="ARBA" id="ARBA00004791"/>
    </source>
</evidence>
<dbReference type="SUPFAM" id="SSF53633">
    <property type="entry name" value="Carbamate kinase-like"/>
    <property type="match status" value="1"/>
</dbReference>
<keyword evidence="8" id="KW-0547">Nucleotide-binding</keyword>
<name>A0A1F5NRA7_9BACT</name>
<dbReference type="EMBL" id="MFEI01000038">
    <property type="protein sequence ID" value="OGE80205.1"/>
    <property type="molecule type" value="Genomic_DNA"/>
</dbReference>
<accession>A0A1F5NRA7</accession>
<dbReference type="GO" id="GO:0006225">
    <property type="term" value="P:UDP biosynthetic process"/>
    <property type="evidence" value="ECO:0007669"/>
    <property type="project" value="TreeGrafter"/>
</dbReference>
<keyword evidence="11" id="KW-0665">Pyrimidine biosynthesis</keyword>
<dbReference type="GO" id="GO:0005524">
    <property type="term" value="F:ATP binding"/>
    <property type="evidence" value="ECO:0007669"/>
    <property type="project" value="UniProtKB-KW"/>
</dbReference>
<dbReference type="InterPro" id="IPR011817">
    <property type="entry name" value="Uridylate_kinase"/>
</dbReference>
<dbReference type="EC" id="2.7.4.22" evidence="4"/>
<evidence type="ECO:0000256" key="3">
    <source>
        <dbReference type="ARBA" id="ARBA00007614"/>
    </source>
</evidence>
<dbReference type="PIRSF" id="PIRSF005650">
    <property type="entry name" value="Uridylate_kin"/>
    <property type="match status" value="1"/>
</dbReference>
<dbReference type="Gene3D" id="3.40.1160.10">
    <property type="entry name" value="Acetylglutamate kinase-like"/>
    <property type="match status" value="1"/>
</dbReference>
<evidence type="ECO:0000256" key="12">
    <source>
        <dbReference type="ARBA" id="ARBA00032092"/>
    </source>
</evidence>
<dbReference type="NCBIfam" id="TIGR02076">
    <property type="entry name" value="pyrH_arch"/>
    <property type="match status" value="1"/>
</dbReference>
<dbReference type="PANTHER" id="PTHR42833:SF4">
    <property type="entry name" value="URIDYLATE KINASE PUMPKIN, CHLOROPLASTIC"/>
    <property type="match status" value="1"/>
</dbReference>
<keyword evidence="9" id="KW-0418">Kinase</keyword>
<dbReference type="PANTHER" id="PTHR42833">
    <property type="entry name" value="URIDYLATE KINASE"/>
    <property type="match status" value="1"/>
</dbReference>
<comment type="similarity">
    <text evidence="3">Belongs to the UMP kinase family.</text>
</comment>
<evidence type="ECO:0000256" key="7">
    <source>
        <dbReference type="ARBA" id="ARBA00022679"/>
    </source>
</evidence>
<evidence type="ECO:0000256" key="11">
    <source>
        <dbReference type="ARBA" id="ARBA00022975"/>
    </source>
</evidence>
<evidence type="ECO:0000256" key="4">
    <source>
        <dbReference type="ARBA" id="ARBA00012899"/>
    </source>
</evidence>
<dbReference type="Proteomes" id="UP000177912">
    <property type="component" value="Unassembled WGS sequence"/>
</dbReference>
<dbReference type="InterPro" id="IPR011818">
    <property type="entry name" value="Uridylate_kinase_arch/spir"/>
</dbReference>
<dbReference type="InterPro" id="IPR001048">
    <property type="entry name" value="Asp/Glu/Uridylate_kinase"/>
</dbReference>
<dbReference type="STRING" id="1817822.A2826_01710"/>
<keyword evidence="10" id="KW-0067">ATP-binding</keyword>
<dbReference type="GO" id="GO:0005737">
    <property type="term" value="C:cytoplasm"/>
    <property type="evidence" value="ECO:0007669"/>
    <property type="project" value="UniProtKB-SubCell"/>
</dbReference>